<comment type="caution">
    <text evidence="1">The sequence shown here is derived from an EMBL/GenBank/DDBJ whole genome shotgun (WGS) entry which is preliminary data.</text>
</comment>
<dbReference type="Proteomes" id="UP000319908">
    <property type="component" value="Unassembled WGS sequence"/>
</dbReference>
<reference evidence="1 2" key="1">
    <citation type="journal article" date="2020" name="Antonie Van Leeuwenhoek">
        <title>Rhodopirellula heiligendammensis sp. nov., Rhodopirellula pilleata sp. nov., and Rhodopirellula solitaria sp. nov. isolated from natural or artificial marine surfaces in Northern Germany and California, USA, and emended description of the genus Rhodopirellula.</title>
        <authorList>
            <person name="Kallscheuer N."/>
            <person name="Wiegand S."/>
            <person name="Jogler M."/>
            <person name="Boedeker C."/>
            <person name="Peeters S.H."/>
            <person name="Rast P."/>
            <person name="Heuer A."/>
            <person name="Jetten M.S.M."/>
            <person name="Rohde M."/>
            <person name="Jogler C."/>
        </authorList>
    </citation>
    <scope>NUCLEOTIDE SEQUENCE [LARGE SCALE GENOMIC DNA]</scope>
    <source>
        <strain evidence="1 2">Poly21</strain>
    </source>
</reference>
<evidence type="ECO:0000313" key="2">
    <source>
        <dbReference type="Proteomes" id="UP000319908"/>
    </source>
</evidence>
<proteinExistence type="predicted"/>
<dbReference type="AlphaFoldDB" id="A0A5C6B4J0"/>
<evidence type="ECO:0000313" key="1">
    <source>
        <dbReference type="EMBL" id="TWU05404.1"/>
    </source>
</evidence>
<name>A0A5C6B4J0_9BACT</name>
<gene>
    <name evidence="1" type="ORF">Poly21_56850</name>
</gene>
<dbReference type="EMBL" id="SJPU01000016">
    <property type="protein sequence ID" value="TWU05404.1"/>
    <property type="molecule type" value="Genomic_DNA"/>
</dbReference>
<sequence length="275" mass="31562">MDRLSRWSHCGLIRAADMVVPNLVSKGKGDMKNEHELDACVRSQRNLGHRYFPDILSIAIAVAMISLITHARGYSMSPQNTTQIDPSSLDTSDAYFEMMGPKLKVHFTIYRLYGSDALSSPKRSFDPSVSTIHELIREIETKLPGIRVILDEEDKKHPVIHVIEEAAEKQSKIFDRLVDLNYSGPVGFIARELHRRDITQIAWPLSGDNTQMYNDTITDVKINVKHRSVRDVLTHCVDKDRYYWIIWDATTLQEFGEWTTQIRFSRSMDVGSEHD</sequence>
<keyword evidence="2" id="KW-1185">Reference proteome</keyword>
<protein>
    <submittedName>
        <fullName evidence="1">Uncharacterized protein</fullName>
    </submittedName>
</protein>
<organism evidence="1 2">
    <name type="scientific">Allorhodopirellula heiligendammensis</name>
    <dbReference type="NCBI Taxonomy" id="2714739"/>
    <lineage>
        <taxon>Bacteria</taxon>
        <taxon>Pseudomonadati</taxon>
        <taxon>Planctomycetota</taxon>
        <taxon>Planctomycetia</taxon>
        <taxon>Pirellulales</taxon>
        <taxon>Pirellulaceae</taxon>
        <taxon>Allorhodopirellula</taxon>
    </lineage>
</organism>
<accession>A0A5C6B4J0</accession>